<dbReference type="Proteomes" id="UP001158049">
    <property type="component" value="Unassembled WGS sequence"/>
</dbReference>
<proteinExistence type="predicted"/>
<evidence type="ECO:0000313" key="2">
    <source>
        <dbReference type="EMBL" id="SMP79705.1"/>
    </source>
</evidence>
<keyword evidence="3" id="KW-1185">Reference proteome</keyword>
<protein>
    <submittedName>
        <fullName evidence="2">Uncharacterized protein</fullName>
    </submittedName>
</protein>
<dbReference type="EMBL" id="FXUL01000032">
    <property type="protein sequence ID" value="SMP79705.1"/>
    <property type="molecule type" value="Genomic_DNA"/>
</dbReference>
<accession>A0ABY1QVD1</accession>
<evidence type="ECO:0000313" key="3">
    <source>
        <dbReference type="Proteomes" id="UP001158049"/>
    </source>
</evidence>
<sequence>MVTGSNALQALLMEICEFGAAAEDHEITEHWSLLPLTEKARNLGVMVPAQATLDELRDAVEAACTQAEDAGQAGISERSPIATRDILGNEAGIPGDGP</sequence>
<organism evidence="2 3">
    <name type="scientific">Noviherbaspirillum suwonense</name>
    <dbReference type="NCBI Taxonomy" id="1224511"/>
    <lineage>
        <taxon>Bacteria</taxon>
        <taxon>Pseudomonadati</taxon>
        <taxon>Pseudomonadota</taxon>
        <taxon>Betaproteobacteria</taxon>
        <taxon>Burkholderiales</taxon>
        <taxon>Oxalobacteraceae</taxon>
        <taxon>Noviherbaspirillum</taxon>
    </lineage>
</organism>
<dbReference type="RefSeq" id="WP_283445328.1">
    <property type="nucleotide sequence ID" value="NZ_FXUL01000032.1"/>
</dbReference>
<evidence type="ECO:0000256" key="1">
    <source>
        <dbReference type="SAM" id="MobiDB-lite"/>
    </source>
</evidence>
<gene>
    <name evidence="2" type="ORF">SAMN06295970_13237</name>
</gene>
<feature type="region of interest" description="Disordered" evidence="1">
    <location>
        <begin position="68"/>
        <end position="98"/>
    </location>
</feature>
<reference evidence="2 3" key="1">
    <citation type="submission" date="2017-05" db="EMBL/GenBank/DDBJ databases">
        <authorList>
            <person name="Varghese N."/>
            <person name="Submissions S."/>
        </authorList>
    </citation>
    <scope>NUCLEOTIDE SEQUENCE [LARGE SCALE GENOMIC DNA]</scope>
    <source>
        <strain evidence="2 3">DSM 26001</strain>
    </source>
</reference>
<name>A0ABY1QVD1_9BURK</name>
<comment type="caution">
    <text evidence="2">The sequence shown here is derived from an EMBL/GenBank/DDBJ whole genome shotgun (WGS) entry which is preliminary data.</text>
</comment>